<dbReference type="Gene3D" id="3.30.420.10">
    <property type="entry name" value="Ribonuclease H-like superfamily/Ribonuclease H"/>
    <property type="match status" value="1"/>
</dbReference>
<dbReference type="RefSeq" id="WP_185674818.1">
    <property type="nucleotide sequence ID" value="NZ_JACHVB010000014.1"/>
</dbReference>
<dbReference type="Pfam" id="PF13683">
    <property type="entry name" value="rve_3"/>
    <property type="match status" value="1"/>
</dbReference>
<keyword evidence="3" id="KW-1185">Reference proteome</keyword>
<feature type="domain" description="Integrase catalytic" evidence="1">
    <location>
        <begin position="153"/>
        <end position="340"/>
    </location>
</feature>
<dbReference type="InterPro" id="IPR012337">
    <property type="entry name" value="RNaseH-like_sf"/>
</dbReference>
<reference evidence="2 3" key="1">
    <citation type="submission" date="2020-07" db="EMBL/GenBank/DDBJ databases">
        <authorList>
            <person name="Feng X."/>
        </authorList>
    </citation>
    <scope>NUCLEOTIDE SEQUENCE [LARGE SCALE GENOMIC DNA]</scope>
    <source>
        <strain evidence="2 3">JCM31066</strain>
    </source>
</reference>
<comment type="caution">
    <text evidence="2">The sequence shown here is derived from an EMBL/GenBank/DDBJ whole genome shotgun (WGS) entry which is preliminary data.</text>
</comment>
<dbReference type="Proteomes" id="UP000546464">
    <property type="component" value="Unassembled WGS sequence"/>
</dbReference>
<proteinExistence type="predicted"/>
<dbReference type="PROSITE" id="PS50994">
    <property type="entry name" value="INTEGRASE"/>
    <property type="match status" value="1"/>
</dbReference>
<name>A0A842HC37_9BACT</name>
<dbReference type="InterPro" id="IPR001584">
    <property type="entry name" value="Integrase_cat-core"/>
</dbReference>
<dbReference type="GO" id="GO:0015074">
    <property type="term" value="P:DNA integration"/>
    <property type="evidence" value="ECO:0007669"/>
    <property type="project" value="InterPro"/>
</dbReference>
<protein>
    <submittedName>
        <fullName evidence="2">Transposase</fullName>
    </submittedName>
</protein>
<evidence type="ECO:0000313" key="2">
    <source>
        <dbReference type="EMBL" id="MBC2593820.1"/>
    </source>
</evidence>
<dbReference type="InterPro" id="IPR036397">
    <property type="entry name" value="RNaseH_sf"/>
</dbReference>
<dbReference type="SUPFAM" id="SSF53098">
    <property type="entry name" value="Ribonuclease H-like"/>
    <property type="match status" value="1"/>
</dbReference>
<evidence type="ECO:0000313" key="3">
    <source>
        <dbReference type="Proteomes" id="UP000546464"/>
    </source>
</evidence>
<evidence type="ECO:0000259" key="1">
    <source>
        <dbReference type="PROSITE" id="PS50994"/>
    </source>
</evidence>
<accession>A0A842HC37</accession>
<dbReference type="GO" id="GO:0003676">
    <property type="term" value="F:nucleic acid binding"/>
    <property type="evidence" value="ECO:0007669"/>
    <property type="project" value="InterPro"/>
</dbReference>
<dbReference type="AlphaFoldDB" id="A0A842HC37"/>
<gene>
    <name evidence="2" type="ORF">H5P28_06055</name>
</gene>
<sequence>MKQQAYLLLTMMAGWMNRHQQQVIEYLVEENRILREQLDIHTKGKRIRFNANQRRRLAEKGRCLGRKMLMKIATLVTPETIYRWHRQFVAMAYAPKGRDHSVVHTRRVERNALIIKLAVENSGWGYTRIQGVMQNLGYPKLSTSTIGEVLREAGIRPSPERSSRLDWKTFIRVHADQLAATDFFMVPVWTLRGLAMYRVHFVIDLLTRKVEITHIGCQYSGALMLQIARNLTDAFEGFLTGKKYLLHDRDTLFTNAFRELLRSSGTIPFRLPVCMPMMNGYAECFVKSIKRECLNKMIFFSEDALRKAISEYVLHYHHERPHQGRDNQIIEPDVETFRNQGPIRKIAHLGGLLNHYYRDPLPKIEEEEGRAA</sequence>
<dbReference type="EMBL" id="JACHVB010000014">
    <property type="protein sequence ID" value="MBC2593820.1"/>
    <property type="molecule type" value="Genomic_DNA"/>
</dbReference>
<organism evidence="2 3">
    <name type="scientific">Ruficoccus amylovorans</name>
    <dbReference type="NCBI Taxonomy" id="1804625"/>
    <lineage>
        <taxon>Bacteria</taxon>
        <taxon>Pseudomonadati</taxon>
        <taxon>Verrucomicrobiota</taxon>
        <taxon>Opitutia</taxon>
        <taxon>Puniceicoccales</taxon>
        <taxon>Cerasicoccaceae</taxon>
        <taxon>Ruficoccus</taxon>
    </lineage>
</organism>